<dbReference type="RefSeq" id="WP_252855403.1">
    <property type="nucleotide sequence ID" value="NZ_JAMXLR010000091.1"/>
</dbReference>
<accession>A0A9X2JIN7</accession>
<dbReference type="GO" id="GO:0016746">
    <property type="term" value="F:acyltransferase activity"/>
    <property type="evidence" value="ECO:0007669"/>
    <property type="project" value="UniProtKB-KW"/>
</dbReference>
<evidence type="ECO:0000313" key="2">
    <source>
        <dbReference type="EMBL" id="MCO6047290.1"/>
    </source>
</evidence>
<dbReference type="Proteomes" id="UP001155241">
    <property type="component" value="Unassembled WGS sequence"/>
</dbReference>
<dbReference type="InterPro" id="IPR038740">
    <property type="entry name" value="BioF2-like_GNAT_dom"/>
</dbReference>
<organism evidence="2 3">
    <name type="scientific">Aeoliella straminimaris</name>
    <dbReference type="NCBI Taxonomy" id="2954799"/>
    <lineage>
        <taxon>Bacteria</taxon>
        <taxon>Pseudomonadati</taxon>
        <taxon>Planctomycetota</taxon>
        <taxon>Planctomycetia</taxon>
        <taxon>Pirellulales</taxon>
        <taxon>Lacipirellulaceae</taxon>
        <taxon>Aeoliella</taxon>
    </lineage>
</organism>
<comment type="caution">
    <text evidence="2">The sequence shown here is derived from an EMBL/GenBank/DDBJ whole genome shotgun (WGS) entry which is preliminary data.</text>
</comment>
<evidence type="ECO:0000313" key="3">
    <source>
        <dbReference type="Proteomes" id="UP001155241"/>
    </source>
</evidence>
<evidence type="ECO:0000259" key="1">
    <source>
        <dbReference type="Pfam" id="PF13480"/>
    </source>
</evidence>
<dbReference type="EMBL" id="JAMXLR010000091">
    <property type="protein sequence ID" value="MCO6047290.1"/>
    <property type="molecule type" value="Genomic_DNA"/>
</dbReference>
<keyword evidence="3" id="KW-1185">Reference proteome</keyword>
<proteinExistence type="predicted"/>
<keyword evidence="2" id="KW-0012">Acyltransferase</keyword>
<dbReference type="SUPFAM" id="SSF55729">
    <property type="entry name" value="Acyl-CoA N-acyltransferases (Nat)"/>
    <property type="match status" value="1"/>
</dbReference>
<protein>
    <submittedName>
        <fullName evidence="2">GNAT family N-acetyltransferase</fullName>
        <ecNumber evidence="2">2.3.1.-</ecNumber>
    </submittedName>
</protein>
<dbReference type="Pfam" id="PF13480">
    <property type="entry name" value="Acetyltransf_6"/>
    <property type="match status" value="1"/>
</dbReference>
<dbReference type="Gene3D" id="3.40.630.30">
    <property type="match status" value="1"/>
</dbReference>
<dbReference type="InterPro" id="IPR016181">
    <property type="entry name" value="Acyl_CoA_acyltransferase"/>
</dbReference>
<gene>
    <name evidence="2" type="ORF">NG895_25600</name>
</gene>
<sequence>MNLQIQVMDRLEEVEALRAAWNRLDQGVVFRSLDWVTTWWQHYQRSRRERLHVVVVRDVSRPIDSQVLAIAPWYAEATRARGTVLRWLGSGEVCSDHLTVLCDGEEQRRVAKCLASYLAEADDWNRLELDAIDDQDTMMQLVADELQDHDCRLMRRPEGQYWAIDLPATWDEFLAMQSKSHRKQLRRTDSRVLASGLATWHTVTNTEELNSAWPMFVELHQRRRNSLGERGCFASPRFASFHAAVAHKLLANDQLRLGWVEMDGEPLAVEYHFASPQTIYAYQAGLDPDRVDQNPGRLSCISAIKQAIEGGHKTFDLLRGDETYKAHWRAKPSHTYRLRVLARSHSSNWLAQTADLAETMAGAVKASLRPLVSPTPTTH</sequence>
<keyword evidence="2" id="KW-0808">Transferase</keyword>
<dbReference type="EC" id="2.3.1.-" evidence="2"/>
<reference evidence="2" key="1">
    <citation type="submission" date="2022-06" db="EMBL/GenBank/DDBJ databases">
        <title>Aeoliella straminimaris, a novel planctomycete from sediments.</title>
        <authorList>
            <person name="Vitorino I.R."/>
            <person name="Lage O.M."/>
        </authorList>
    </citation>
    <scope>NUCLEOTIDE SEQUENCE</scope>
    <source>
        <strain evidence="2">ICT_H6.2</strain>
    </source>
</reference>
<name>A0A9X2JIN7_9BACT</name>
<feature type="domain" description="BioF2-like acetyltransferase" evidence="1">
    <location>
        <begin position="179"/>
        <end position="325"/>
    </location>
</feature>
<dbReference type="AlphaFoldDB" id="A0A9X2JIN7"/>